<dbReference type="AlphaFoldDB" id="E9B5R6"/>
<gene>
    <name evidence="2" type="ORF">LMXM_34_0280</name>
</gene>
<feature type="region of interest" description="Disordered" evidence="1">
    <location>
        <begin position="40"/>
        <end position="62"/>
    </location>
</feature>
<dbReference type="RefSeq" id="XP_003879033.1">
    <property type="nucleotide sequence ID" value="XM_003878984.1"/>
</dbReference>
<dbReference type="KEGG" id="lmi:LMXM_34_0280"/>
<keyword evidence="3" id="KW-1185">Reference proteome</keyword>
<reference evidence="2 3" key="1">
    <citation type="journal article" date="2011" name="Genome Res.">
        <title>Chromosome and gene copy number variation allow major structural change between species and strains of Leishmania.</title>
        <authorList>
            <person name="Rogers M.B."/>
            <person name="Hilley J.D."/>
            <person name="Dickens N.J."/>
            <person name="Wilkes J."/>
            <person name="Bates P.A."/>
            <person name="Depledge D.P."/>
            <person name="Harris D."/>
            <person name="Her Y."/>
            <person name="Herzyk P."/>
            <person name="Imamura H."/>
            <person name="Otto T.D."/>
            <person name="Sanders M."/>
            <person name="Seeger K."/>
            <person name="Dujardin J.C."/>
            <person name="Berriman M."/>
            <person name="Smith D.F."/>
            <person name="Hertz-Fowler C."/>
            <person name="Mottram J.C."/>
        </authorList>
    </citation>
    <scope>NUCLEOTIDE SEQUENCE [LARGE SCALE GENOMIC DNA]</scope>
    <source>
        <strain evidence="2 3">MHOM/GT/2001/U1103</strain>
    </source>
</reference>
<evidence type="ECO:0000313" key="2">
    <source>
        <dbReference type="EMBL" id="CBZ30586.1"/>
    </source>
</evidence>
<proteinExistence type="predicted"/>
<sequence length="62" mass="7189">MKDKAELNALLQRFTNARDFNERLVVPHFAYRGRRELLQGRGSFQTADSDERVAPRHLSDST</sequence>
<dbReference type="EMBL" id="FR799587">
    <property type="protein sequence ID" value="CBZ30586.1"/>
    <property type="molecule type" value="Genomic_DNA"/>
</dbReference>
<feature type="compositionally biased region" description="Basic and acidic residues" evidence="1">
    <location>
        <begin position="49"/>
        <end position="62"/>
    </location>
</feature>
<name>E9B5R6_LEIMU</name>
<dbReference type="VEuPathDB" id="TriTrypDB:LmxM.34.0280"/>
<dbReference type="Proteomes" id="UP000007259">
    <property type="component" value="Chromosome 34"/>
</dbReference>
<evidence type="ECO:0000256" key="1">
    <source>
        <dbReference type="SAM" id="MobiDB-lite"/>
    </source>
</evidence>
<evidence type="ECO:0000313" key="3">
    <source>
        <dbReference type="Proteomes" id="UP000007259"/>
    </source>
</evidence>
<organism evidence="2 3">
    <name type="scientific">Leishmania mexicana (strain MHOM/GT/2001/U1103)</name>
    <dbReference type="NCBI Taxonomy" id="929439"/>
    <lineage>
        <taxon>Eukaryota</taxon>
        <taxon>Discoba</taxon>
        <taxon>Euglenozoa</taxon>
        <taxon>Kinetoplastea</taxon>
        <taxon>Metakinetoplastina</taxon>
        <taxon>Trypanosomatida</taxon>
        <taxon>Trypanosomatidae</taxon>
        <taxon>Leishmaniinae</taxon>
        <taxon>Leishmania</taxon>
    </lineage>
</organism>
<accession>E9B5R6</accession>
<dbReference type="OrthoDB" id="247542at2759"/>
<dbReference type="GeneID" id="13450749"/>
<protein>
    <submittedName>
        <fullName evidence="2">Uncharacterized protein</fullName>
    </submittedName>
</protein>